<reference evidence="1" key="2">
    <citation type="submission" date="2021-04" db="EMBL/GenBank/DDBJ databases">
        <title>Genome-wide patterns of bracovirus chromosomal integration into multiple host tissues during parasitism.</title>
        <authorList>
            <person name="Chebbi M.A.C."/>
        </authorList>
    </citation>
    <scope>NUCLEOTIDE SEQUENCE</scope>
    <source>
        <tissue evidence="1">Whole body</tissue>
    </source>
</reference>
<evidence type="ECO:0000313" key="2">
    <source>
        <dbReference type="Proteomes" id="UP000729913"/>
    </source>
</evidence>
<accession>A0A8J5UTB0</accession>
<dbReference type="Proteomes" id="UP000729913">
    <property type="component" value="Unassembled WGS sequence"/>
</dbReference>
<evidence type="ECO:0000313" key="1">
    <source>
        <dbReference type="EMBL" id="KAG8035190.1"/>
    </source>
</evidence>
<gene>
    <name evidence="1" type="ORF">G9C98_001680</name>
</gene>
<name>A0A8J5UTB0_9HYME</name>
<keyword evidence="2" id="KW-1185">Reference proteome</keyword>
<reference evidence="1" key="1">
    <citation type="submission" date="2020-03" db="EMBL/GenBank/DDBJ databases">
        <authorList>
            <person name="Chebbi M.A."/>
            <person name="Drezen J.M."/>
        </authorList>
    </citation>
    <scope>NUCLEOTIDE SEQUENCE</scope>
    <source>
        <tissue evidence="1">Whole body</tissue>
    </source>
</reference>
<comment type="caution">
    <text evidence="1">The sequence shown here is derived from an EMBL/GenBank/DDBJ whole genome shotgun (WGS) entry which is preliminary data.</text>
</comment>
<sequence>MKVQNHITPIFRGLPNVLRKWESMAIPIRENLLDRRFDKHQPEKNPIYCAVQENASGKIN</sequence>
<protein>
    <submittedName>
        <fullName evidence="1">Uncharacterized protein</fullName>
    </submittedName>
</protein>
<proteinExistence type="predicted"/>
<organism evidence="1 2">
    <name type="scientific">Cotesia typhae</name>
    <dbReference type="NCBI Taxonomy" id="2053667"/>
    <lineage>
        <taxon>Eukaryota</taxon>
        <taxon>Metazoa</taxon>
        <taxon>Ecdysozoa</taxon>
        <taxon>Arthropoda</taxon>
        <taxon>Hexapoda</taxon>
        <taxon>Insecta</taxon>
        <taxon>Pterygota</taxon>
        <taxon>Neoptera</taxon>
        <taxon>Endopterygota</taxon>
        <taxon>Hymenoptera</taxon>
        <taxon>Apocrita</taxon>
        <taxon>Ichneumonoidea</taxon>
        <taxon>Braconidae</taxon>
        <taxon>Microgastrinae</taxon>
        <taxon>Cotesia</taxon>
    </lineage>
</organism>
<dbReference type="EMBL" id="JAAOIC020000064">
    <property type="protein sequence ID" value="KAG8035190.1"/>
    <property type="molecule type" value="Genomic_DNA"/>
</dbReference>
<dbReference type="AlphaFoldDB" id="A0A8J5UTB0"/>